<evidence type="ECO:0000313" key="2">
    <source>
        <dbReference type="EMBL" id="GES90681.1"/>
    </source>
</evidence>
<comment type="caution">
    <text evidence="1">The sequence shown here is derived from an EMBL/GenBank/DDBJ whole genome shotgun (WGS) entry which is preliminary data.</text>
</comment>
<dbReference type="EMBL" id="BEXD01004192">
    <property type="protein sequence ID" value="GBC08079.1"/>
    <property type="molecule type" value="Genomic_DNA"/>
</dbReference>
<accession>A0A2Z6SMF5</accession>
<gene>
    <name evidence="2" type="ORF">RCL2_001751600</name>
    <name evidence="1" type="ORF">RclHR1_00790029</name>
</gene>
<dbReference type="Proteomes" id="UP000615446">
    <property type="component" value="Unassembled WGS sequence"/>
</dbReference>
<dbReference type="EMBL" id="BLAL01000196">
    <property type="protein sequence ID" value="GES90681.1"/>
    <property type="molecule type" value="Genomic_DNA"/>
</dbReference>
<protein>
    <submittedName>
        <fullName evidence="1">Uncharacterized protein</fullName>
    </submittedName>
</protein>
<dbReference type="STRING" id="94130.A0A2Z6SMF5"/>
<organism evidence="1 3">
    <name type="scientific">Rhizophagus clarus</name>
    <dbReference type="NCBI Taxonomy" id="94130"/>
    <lineage>
        <taxon>Eukaryota</taxon>
        <taxon>Fungi</taxon>
        <taxon>Fungi incertae sedis</taxon>
        <taxon>Mucoromycota</taxon>
        <taxon>Glomeromycotina</taxon>
        <taxon>Glomeromycetes</taxon>
        <taxon>Glomerales</taxon>
        <taxon>Glomeraceae</taxon>
        <taxon>Rhizophagus</taxon>
    </lineage>
</organism>
<reference evidence="2" key="2">
    <citation type="submission" date="2019-10" db="EMBL/GenBank/DDBJ databases">
        <title>Conservation and host-specific expression of non-tandemly repeated heterogenous ribosome RNA gene in arbuscular mycorrhizal fungi.</title>
        <authorList>
            <person name="Maeda T."/>
            <person name="Kobayashi Y."/>
            <person name="Nakagawa T."/>
            <person name="Ezawa T."/>
            <person name="Yamaguchi K."/>
            <person name="Bino T."/>
            <person name="Nishimoto Y."/>
            <person name="Shigenobu S."/>
            <person name="Kawaguchi M."/>
        </authorList>
    </citation>
    <scope>NUCLEOTIDE SEQUENCE</scope>
    <source>
        <strain evidence="2">HR1</strain>
    </source>
</reference>
<dbReference type="OrthoDB" id="2415992at2759"/>
<evidence type="ECO:0000313" key="3">
    <source>
        <dbReference type="Proteomes" id="UP000247702"/>
    </source>
</evidence>
<proteinExistence type="predicted"/>
<sequence length="559" mass="61556">MPIKTSSLNIKAFPLEVINKEQNEKTFQILSPSLILPTTALFMLHITTEADSKLTYKITVKQSNSLMQKSALFYDLSTQYANYASQSSLKLTGDNTSNDFINDSSLKELTQEADGLPILCIELPNISIEIVDSLLQWLFNNNDVKFDDILTSNLASNIKSTSDFFGLLNFSTLLDLYEPYCSIIDEILVWYYFGLSVQERNLKIIKHDSFINGNLPARFIKRLAESVGDFEEKQILSNFFRSSNDNISTITKDNEWETVSLTTEDTVTGNSRSNILDWLNSSVITPTPRRVTFSLPDSPSPLDTAEPPTPLGSAYFCISPPPNTPSSPTFKRILPRSLPRTPKTTTFTKSIILPSNEKDNLERDDIFEDTPLTAGLTVPPNTPNLPVNNSNLTNLLAINPKMISKTPTNYLVPPNTPNSPANIIVPPNTPNSSIVSPNSPAASFYSPLAPPNTPNTPSSEISSSSYHTAITINGLLSPASISFSPPSPVAVPPNTPTSPFIFQSIINDINNSSNNSNSNNNIGSSFNINSNGRKFLRKNSRERNVTIDSVLANSLNNIY</sequence>
<evidence type="ECO:0000313" key="1">
    <source>
        <dbReference type="EMBL" id="GBC08079.1"/>
    </source>
</evidence>
<dbReference type="AlphaFoldDB" id="A0A2Z6SMF5"/>
<dbReference type="Proteomes" id="UP000247702">
    <property type="component" value="Unassembled WGS sequence"/>
</dbReference>
<name>A0A2Z6SMF5_9GLOM</name>
<keyword evidence="3" id="KW-1185">Reference proteome</keyword>
<reference evidence="1 3" key="1">
    <citation type="submission" date="2017-11" db="EMBL/GenBank/DDBJ databases">
        <title>The genome of Rhizophagus clarus HR1 reveals common genetic basis of auxotrophy among arbuscular mycorrhizal fungi.</title>
        <authorList>
            <person name="Kobayashi Y."/>
        </authorList>
    </citation>
    <scope>NUCLEOTIDE SEQUENCE [LARGE SCALE GENOMIC DNA]</scope>
    <source>
        <strain evidence="1 3">HR1</strain>
    </source>
</reference>